<gene>
    <name evidence="1" type="ORF">B9W14_01450</name>
</gene>
<protein>
    <recommendedName>
        <fullName evidence="3">Universal stress protein UspA</fullName>
    </recommendedName>
</protein>
<accession>A0A2U8DKI9</accession>
<proteinExistence type="predicted"/>
<evidence type="ECO:0000313" key="2">
    <source>
        <dbReference type="Proteomes" id="UP000244910"/>
    </source>
</evidence>
<dbReference type="RefSeq" id="WP_052037722.1">
    <property type="nucleotide sequence ID" value="NZ_CP020953.1"/>
</dbReference>
<evidence type="ECO:0008006" key="3">
    <source>
        <dbReference type="Google" id="ProtNLM"/>
    </source>
</evidence>
<dbReference type="EMBL" id="CP020953">
    <property type="protein sequence ID" value="AWI03213.1"/>
    <property type="molecule type" value="Genomic_DNA"/>
</dbReference>
<dbReference type="AlphaFoldDB" id="A0A2U8DKI9"/>
<organism evidence="1 2">
    <name type="scientific">Clostridium drakei</name>
    <dbReference type="NCBI Taxonomy" id="332101"/>
    <lineage>
        <taxon>Bacteria</taxon>
        <taxon>Bacillati</taxon>
        <taxon>Bacillota</taxon>
        <taxon>Clostridia</taxon>
        <taxon>Eubacteriales</taxon>
        <taxon>Clostridiaceae</taxon>
        <taxon>Clostridium</taxon>
    </lineage>
</organism>
<keyword evidence="2" id="KW-1185">Reference proteome</keyword>
<dbReference type="KEGG" id="cdrk:B9W14_01450"/>
<sequence length="121" mass="14077">MQQSIILVCITNQVDGEKLIKEGYCMADKGNLKLKILNIQNSKQSKNIKDTRLEYLFGVCKFLNVDMQVYWGNNFSDIVIDYINRNKIKQLLLGRIPKSEQDNFISKIQETFPSIQVFIQN</sequence>
<name>A0A2U8DKI9_9CLOT</name>
<dbReference type="Proteomes" id="UP000244910">
    <property type="component" value="Chromosome"/>
</dbReference>
<reference evidence="2" key="1">
    <citation type="submission" date="2017-04" db="EMBL/GenBank/DDBJ databases">
        <authorList>
            <person name="Song Y."/>
            <person name="Cho B.-K."/>
        </authorList>
    </citation>
    <scope>NUCLEOTIDE SEQUENCE [LARGE SCALE GENOMIC DNA]</scope>
    <source>
        <strain evidence="2">SL1</strain>
    </source>
</reference>
<evidence type="ECO:0000313" key="1">
    <source>
        <dbReference type="EMBL" id="AWI03213.1"/>
    </source>
</evidence>